<comment type="caution">
    <text evidence="3">The sequence shown here is derived from an EMBL/GenBank/DDBJ whole genome shotgun (WGS) entry which is preliminary data.</text>
</comment>
<proteinExistence type="inferred from homology"/>
<comment type="similarity">
    <text evidence="1">Belongs to the bacterial ring-hydroxylating dioxygenase beta subunit family.</text>
</comment>
<protein>
    <submittedName>
        <fullName evidence="3">Aromatic-ring-hydroxylating dioxygenase subunit beta</fullName>
    </submittedName>
</protein>
<name>A0A328V948_9CHLR</name>
<keyword evidence="2" id="KW-0560">Oxidoreductase</keyword>
<accession>A0A328V948</accession>
<dbReference type="PANTHER" id="PTHR41534:SF2">
    <property type="entry name" value="3-PHENYLPROPIONATE_CINNAMIC ACID DIOXYGENASE SUBUNIT BETA"/>
    <property type="match status" value="1"/>
</dbReference>
<dbReference type="AlphaFoldDB" id="A0A328V948"/>
<dbReference type="InterPro" id="IPR000391">
    <property type="entry name" value="Rng_hydr_dOase-bsu"/>
</dbReference>
<gene>
    <name evidence="3" type="ORF">A4R35_01385</name>
</gene>
<dbReference type="SUPFAM" id="SSF54427">
    <property type="entry name" value="NTF2-like"/>
    <property type="match status" value="1"/>
</dbReference>
<keyword evidence="4" id="KW-1185">Reference proteome</keyword>
<dbReference type="EMBL" id="MCIF01000002">
    <property type="protein sequence ID" value="RAQ94166.1"/>
    <property type="molecule type" value="Genomic_DNA"/>
</dbReference>
<reference evidence="3 4" key="1">
    <citation type="submission" date="2016-08" db="EMBL/GenBank/DDBJ databases">
        <title>Analysis of Carbohydrate Active Enzymes in Thermogemmatispora T81 Reveals Carbohydrate Degradation Ability.</title>
        <authorList>
            <person name="Tomazini A."/>
            <person name="Lal S."/>
            <person name="Stott M."/>
            <person name="Henrissat B."/>
            <person name="Polikarpov I."/>
            <person name="Sparling R."/>
            <person name="Levin D.B."/>
        </authorList>
    </citation>
    <scope>NUCLEOTIDE SEQUENCE [LARGE SCALE GENOMIC DNA]</scope>
    <source>
        <strain evidence="3 4">T81</strain>
    </source>
</reference>
<organism evidence="3 4">
    <name type="scientific">Thermogemmatispora tikiterensis</name>
    <dbReference type="NCBI Taxonomy" id="1825093"/>
    <lineage>
        <taxon>Bacteria</taxon>
        <taxon>Bacillati</taxon>
        <taxon>Chloroflexota</taxon>
        <taxon>Ktedonobacteria</taxon>
        <taxon>Thermogemmatisporales</taxon>
        <taxon>Thermogemmatisporaceae</taxon>
        <taxon>Thermogemmatispora</taxon>
    </lineage>
</organism>
<dbReference type="GO" id="GO:0019380">
    <property type="term" value="P:3-phenylpropionate catabolic process"/>
    <property type="evidence" value="ECO:0007669"/>
    <property type="project" value="TreeGrafter"/>
</dbReference>
<evidence type="ECO:0000256" key="1">
    <source>
        <dbReference type="ARBA" id="ARBA00009570"/>
    </source>
</evidence>
<dbReference type="Gene3D" id="3.10.450.50">
    <property type="match status" value="1"/>
</dbReference>
<dbReference type="Pfam" id="PF00866">
    <property type="entry name" value="Ring_hydroxyl_B"/>
    <property type="match status" value="1"/>
</dbReference>
<dbReference type="CDD" id="cd00667">
    <property type="entry name" value="ring_hydroxylating_dioxygenases_beta"/>
    <property type="match status" value="1"/>
</dbReference>
<evidence type="ECO:0000313" key="3">
    <source>
        <dbReference type="EMBL" id="RAQ94166.1"/>
    </source>
</evidence>
<dbReference type="Proteomes" id="UP000248706">
    <property type="component" value="Unassembled WGS sequence"/>
</dbReference>
<dbReference type="NCBIfam" id="NF007479">
    <property type="entry name" value="PRK10069.1"/>
    <property type="match status" value="1"/>
</dbReference>
<dbReference type="PANTHER" id="PTHR41534">
    <property type="entry name" value="BLR3401 PROTEIN"/>
    <property type="match status" value="1"/>
</dbReference>
<dbReference type="RefSeq" id="WP_112425851.1">
    <property type="nucleotide sequence ID" value="NZ_MCIF01000002.1"/>
</dbReference>
<dbReference type="GO" id="GO:0051213">
    <property type="term" value="F:dioxygenase activity"/>
    <property type="evidence" value="ECO:0007669"/>
    <property type="project" value="UniProtKB-KW"/>
</dbReference>
<keyword evidence="3" id="KW-0223">Dioxygenase</keyword>
<evidence type="ECO:0000313" key="4">
    <source>
        <dbReference type="Proteomes" id="UP000248706"/>
    </source>
</evidence>
<dbReference type="OrthoDB" id="7446267at2"/>
<dbReference type="InterPro" id="IPR032710">
    <property type="entry name" value="NTF2-like_dom_sf"/>
</dbReference>
<sequence>MTAVTEPIHREIEAFLYREAELLDARQYHDWLALLSEDVQYELPQRVTRERSQGEGILDGTGHFLENQWSLRKRIERLATEYAWAEDPPSRTRHFVTNIRVSPGEQQDEFLVRSNVLVYRTRGDDPTYDILSAERYDVLRRVEGSLRLARRRVLLDHSIVLTRNLAIFL</sequence>
<evidence type="ECO:0000256" key="2">
    <source>
        <dbReference type="ARBA" id="ARBA00023002"/>
    </source>
</evidence>